<dbReference type="EMBL" id="KZ678435">
    <property type="protein sequence ID" value="PSR86996.1"/>
    <property type="molecule type" value="Genomic_DNA"/>
</dbReference>
<keyword evidence="2" id="KW-0812">Transmembrane</keyword>
<feature type="compositionally biased region" description="Basic residues" evidence="1">
    <location>
        <begin position="52"/>
        <end position="64"/>
    </location>
</feature>
<evidence type="ECO:0000256" key="2">
    <source>
        <dbReference type="SAM" id="Phobius"/>
    </source>
</evidence>
<keyword evidence="2" id="KW-1133">Transmembrane helix</keyword>
<keyword evidence="2" id="KW-0472">Membrane</keyword>
<protein>
    <submittedName>
        <fullName evidence="3">Uncharacterized protein</fullName>
    </submittedName>
</protein>
<feature type="transmembrane region" description="Helical" evidence="2">
    <location>
        <begin position="157"/>
        <end position="180"/>
    </location>
</feature>
<dbReference type="OrthoDB" id="5235322at2759"/>
<dbReference type="InParanoid" id="A0A2T3A904"/>
<organism evidence="3 4">
    <name type="scientific">Coniella lustricola</name>
    <dbReference type="NCBI Taxonomy" id="2025994"/>
    <lineage>
        <taxon>Eukaryota</taxon>
        <taxon>Fungi</taxon>
        <taxon>Dikarya</taxon>
        <taxon>Ascomycota</taxon>
        <taxon>Pezizomycotina</taxon>
        <taxon>Sordariomycetes</taxon>
        <taxon>Sordariomycetidae</taxon>
        <taxon>Diaporthales</taxon>
        <taxon>Schizoparmaceae</taxon>
        <taxon>Coniella</taxon>
    </lineage>
</organism>
<evidence type="ECO:0000256" key="1">
    <source>
        <dbReference type="SAM" id="MobiDB-lite"/>
    </source>
</evidence>
<feature type="region of interest" description="Disordered" evidence="1">
    <location>
        <begin position="1"/>
        <end position="100"/>
    </location>
</feature>
<dbReference type="Proteomes" id="UP000241462">
    <property type="component" value="Unassembled WGS sequence"/>
</dbReference>
<gene>
    <name evidence="3" type="ORF">BD289DRAFT_247069</name>
</gene>
<evidence type="ECO:0000313" key="4">
    <source>
        <dbReference type="Proteomes" id="UP000241462"/>
    </source>
</evidence>
<keyword evidence="4" id="KW-1185">Reference proteome</keyword>
<dbReference type="STRING" id="2025994.A0A2T3A904"/>
<feature type="compositionally biased region" description="Basic residues" evidence="1">
    <location>
        <begin position="23"/>
        <end position="33"/>
    </location>
</feature>
<evidence type="ECO:0000313" key="3">
    <source>
        <dbReference type="EMBL" id="PSR86996.1"/>
    </source>
</evidence>
<accession>A0A2T3A904</accession>
<name>A0A2T3A904_9PEZI</name>
<proteinExistence type="predicted"/>
<sequence length="269" mass="29055">MGLFDDAASVISRKSTHNDHSSHSHHNQHHRASSSKDKDRLKRSSMYSVSSHKSRRSSRSRSRSRSPGIAASIFGVGGGGTSDHDKHRHSRHSGNRSGFFGLPNISTRSFFGGDKHRASTSSYRRSPRQGFFHRAYKQLKRLLRDLVYYAKRNPVKVFTLIILPLITGGALTALLARFGLRLPPGLERMLGMGARAMSGGGVGLVGEAVRMASGMSGGGGGGHEGTTIHIERDSWQRDISSGGFGAAFGSGGGRGSNGSWMKSVRDFFD</sequence>
<dbReference type="AlphaFoldDB" id="A0A2T3A904"/>
<reference evidence="3 4" key="1">
    <citation type="journal article" date="2018" name="Mycol. Prog.">
        <title>Coniella lustricola, a new species from submerged detritus.</title>
        <authorList>
            <person name="Raudabaugh D.B."/>
            <person name="Iturriaga T."/>
            <person name="Carver A."/>
            <person name="Mondo S."/>
            <person name="Pangilinan J."/>
            <person name="Lipzen A."/>
            <person name="He G."/>
            <person name="Amirebrahimi M."/>
            <person name="Grigoriev I.V."/>
            <person name="Miller A.N."/>
        </authorList>
    </citation>
    <scope>NUCLEOTIDE SEQUENCE [LARGE SCALE GENOMIC DNA]</scope>
    <source>
        <strain evidence="3 4">B22-T-1</strain>
    </source>
</reference>